<dbReference type="Gene3D" id="2.102.10.10">
    <property type="entry name" value="Rieske [2Fe-2S] iron-sulphur domain"/>
    <property type="match status" value="1"/>
</dbReference>
<reference evidence="6 7" key="1">
    <citation type="submission" date="2019-08" db="EMBL/GenBank/DDBJ databases">
        <title>Actinomadura sp. nov. CYP1-5 isolated from mountain soil.</title>
        <authorList>
            <person name="Songsumanus A."/>
            <person name="Kuncharoen N."/>
            <person name="Kudo T."/>
            <person name="Yuki M."/>
            <person name="Igarashi Y."/>
            <person name="Tanasupawat S."/>
        </authorList>
    </citation>
    <scope>NUCLEOTIDE SEQUENCE [LARGE SCALE GENOMIC DNA]</scope>
    <source>
        <strain evidence="6 7">JCM 14158</strain>
    </source>
</reference>
<dbReference type="GO" id="GO:0046872">
    <property type="term" value="F:metal ion binding"/>
    <property type="evidence" value="ECO:0007669"/>
    <property type="project" value="UniProtKB-KW"/>
</dbReference>
<dbReference type="EMBL" id="VSFG01000001">
    <property type="protein sequence ID" value="TYB49685.1"/>
    <property type="molecule type" value="Genomic_DNA"/>
</dbReference>
<dbReference type="AlphaFoldDB" id="A0A5D0NYY9"/>
<protein>
    <submittedName>
        <fullName evidence="6">Non-heme iron oxygenase ferredoxin subunit</fullName>
    </submittedName>
</protein>
<keyword evidence="7" id="KW-1185">Reference proteome</keyword>
<dbReference type="Proteomes" id="UP000323380">
    <property type="component" value="Unassembled WGS sequence"/>
</dbReference>
<sequence length="116" mass="12111">MSADVTSAGCRVVLCAADDVQPGRMLRVVVPEAGPLLVANVDGTFHVTADTCTHAEASLSEGDLEGRRVVCPVHWAEFDLATGEALCFPATRALAVHPAAVEDGRVVAYIRGSHEG</sequence>
<name>A0A5D0NYY9_9ACTN</name>
<evidence type="ECO:0000256" key="1">
    <source>
        <dbReference type="ARBA" id="ARBA00022714"/>
    </source>
</evidence>
<dbReference type="PANTHER" id="PTHR21496">
    <property type="entry name" value="FERREDOXIN-RELATED"/>
    <property type="match status" value="1"/>
</dbReference>
<proteinExistence type="predicted"/>
<accession>A0A5D0NYY9</accession>
<keyword evidence="3" id="KW-0408">Iron</keyword>
<dbReference type="STRING" id="1220554.GCA_001552135_07600"/>
<organism evidence="6 7">
    <name type="scientific">Actinomadura chibensis</name>
    <dbReference type="NCBI Taxonomy" id="392828"/>
    <lineage>
        <taxon>Bacteria</taxon>
        <taxon>Bacillati</taxon>
        <taxon>Actinomycetota</taxon>
        <taxon>Actinomycetes</taxon>
        <taxon>Streptosporangiales</taxon>
        <taxon>Thermomonosporaceae</taxon>
        <taxon>Actinomadura</taxon>
    </lineage>
</organism>
<evidence type="ECO:0000256" key="2">
    <source>
        <dbReference type="ARBA" id="ARBA00022723"/>
    </source>
</evidence>
<keyword evidence="4" id="KW-0411">Iron-sulfur</keyword>
<dbReference type="GO" id="GO:0004497">
    <property type="term" value="F:monooxygenase activity"/>
    <property type="evidence" value="ECO:0007669"/>
    <property type="project" value="UniProtKB-ARBA"/>
</dbReference>
<feature type="domain" description="Rieske" evidence="5">
    <location>
        <begin position="12"/>
        <end position="108"/>
    </location>
</feature>
<gene>
    <name evidence="6" type="ORF">FXF69_11625</name>
</gene>
<dbReference type="RefSeq" id="WP_067903836.1">
    <property type="nucleotide sequence ID" value="NZ_VSFG01000001.1"/>
</dbReference>
<dbReference type="InterPro" id="IPR017941">
    <property type="entry name" value="Rieske_2Fe-2S"/>
</dbReference>
<evidence type="ECO:0000259" key="5">
    <source>
        <dbReference type="PROSITE" id="PS51296"/>
    </source>
</evidence>
<evidence type="ECO:0000256" key="4">
    <source>
        <dbReference type="ARBA" id="ARBA00023014"/>
    </source>
</evidence>
<comment type="caution">
    <text evidence="6">The sequence shown here is derived from an EMBL/GenBank/DDBJ whole genome shotgun (WGS) entry which is preliminary data.</text>
</comment>
<dbReference type="GO" id="GO:0051537">
    <property type="term" value="F:2 iron, 2 sulfur cluster binding"/>
    <property type="evidence" value="ECO:0007669"/>
    <property type="project" value="UniProtKB-KW"/>
</dbReference>
<dbReference type="PANTHER" id="PTHR21496:SF23">
    <property type="entry name" value="3-PHENYLPROPIONATE_CINNAMIC ACID DIOXYGENASE FERREDOXIN SUBUNIT"/>
    <property type="match status" value="1"/>
</dbReference>
<dbReference type="GO" id="GO:0016705">
    <property type="term" value="F:oxidoreductase activity, acting on paired donors, with incorporation or reduction of molecular oxygen"/>
    <property type="evidence" value="ECO:0007669"/>
    <property type="project" value="UniProtKB-ARBA"/>
</dbReference>
<evidence type="ECO:0000313" key="6">
    <source>
        <dbReference type="EMBL" id="TYB49685.1"/>
    </source>
</evidence>
<dbReference type="Pfam" id="PF00355">
    <property type="entry name" value="Rieske"/>
    <property type="match status" value="1"/>
</dbReference>
<dbReference type="PROSITE" id="PS51296">
    <property type="entry name" value="RIESKE"/>
    <property type="match status" value="1"/>
</dbReference>
<dbReference type="SUPFAM" id="SSF50022">
    <property type="entry name" value="ISP domain"/>
    <property type="match status" value="1"/>
</dbReference>
<keyword evidence="1" id="KW-0001">2Fe-2S</keyword>
<evidence type="ECO:0000313" key="7">
    <source>
        <dbReference type="Proteomes" id="UP000323380"/>
    </source>
</evidence>
<evidence type="ECO:0000256" key="3">
    <source>
        <dbReference type="ARBA" id="ARBA00023004"/>
    </source>
</evidence>
<dbReference type="CDD" id="cd03528">
    <property type="entry name" value="Rieske_RO_ferredoxin"/>
    <property type="match status" value="1"/>
</dbReference>
<dbReference type="InterPro" id="IPR036922">
    <property type="entry name" value="Rieske_2Fe-2S_sf"/>
</dbReference>
<keyword evidence="2" id="KW-0479">Metal-binding</keyword>